<dbReference type="Pfam" id="PF13430">
    <property type="entry name" value="DUF4112"/>
    <property type="match status" value="1"/>
</dbReference>
<organism evidence="1 2">
    <name type="scientific">Hyphomonas johnsonii MHS-2</name>
    <dbReference type="NCBI Taxonomy" id="1280950"/>
    <lineage>
        <taxon>Bacteria</taxon>
        <taxon>Pseudomonadati</taxon>
        <taxon>Pseudomonadota</taxon>
        <taxon>Alphaproteobacteria</taxon>
        <taxon>Hyphomonadales</taxon>
        <taxon>Hyphomonadaceae</taxon>
        <taxon>Hyphomonas</taxon>
    </lineage>
</organism>
<protein>
    <recommendedName>
        <fullName evidence="3">DUF4112 domain-containing protein</fullName>
    </recommendedName>
</protein>
<dbReference type="EMBL" id="ARYK01000004">
    <property type="protein sequence ID" value="KCZ92080.1"/>
    <property type="molecule type" value="Genomic_DNA"/>
</dbReference>
<dbReference type="Proteomes" id="UP000025171">
    <property type="component" value="Unassembled WGS sequence"/>
</dbReference>
<accession>A0A059FN38</accession>
<dbReference type="InterPro" id="IPR025187">
    <property type="entry name" value="DUF4112"/>
</dbReference>
<name>A0A059FN38_9PROT</name>
<reference evidence="1 2" key="1">
    <citation type="journal article" date="2014" name="Antonie Van Leeuwenhoek">
        <title>Hyphomonas beringensis sp. nov. and Hyphomonas chukchiensis sp. nov., isolated from surface seawater of the Bering Sea and Chukchi Sea.</title>
        <authorList>
            <person name="Li C."/>
            <person name="Lai Q."/>
            <person name="Li G."/>
            <person name="Dong C."/>
            <person name="Wang J."/>
            <person name="Liao Y."/>
            <person name="Shao Z."/>
        </authorList>
    </citation>
    <scope>NUCLEOTIDE SEQUENCE [LARGE SCALE GENOMIC DNA]</scope>
    <source>
        <strain evidence="1 2">MHS-2</strain>
    </source>
</reference>
<gene>
    <name evidence="1" type="ORF">HJO_08599</name>
</gene>
<evidence type="ECO:0008006" key="3">
    <source>
        <dbReference type="Google" id="ProtNLM"/>
    </source>
</evidence>
<evidence type="ECO:0000313" key="1">
    <source>
        <dbReference type="EMBL" id="KCZ92080.1"/>
    </source>
</evidence>
<dbReference type="PANTHER" id="PTHR35519:SF2">
    <property type="entry name" value="PH DOMAIN PROTEIN"/>
    <property type="match status" value="1"/>
</dbReference>
<proteinExistence type="predicted"/>
<sequence>MEEELQRLDAFARMLDSQFSVMGVRFGLDSLLGLVPVAGDVTTGVAGLYALSTAIRLKLHPLAAGQIAWNILFDTAVGAIPVAGDIFDFFFKSNTKNFKVIQRHLTRKVARHQKAAGRLSDLRG</sequence>
<dbReference type="STRING" id="1280950.HJO_08599"/>
<dbReference type="PANTHER" id="PTHR35519">
    <property type="entry name" value="MEMBRANE PROTEINS"/>
    <property type="match status" value="1"/>
</dbReference>
<dbReference type="PATRIC" id="fig|1280950.3.peg.1721"/>
<dbReference type="eggNOG" id="ENOG5032RYR">
    <property type="taxonomic scope" value="Bacteria"/>
</dbReference>
<dbReference type="AlphaFoldDB" id="A0A059FN38"/>
<evidence type="ECO:0000313" key="2">
    <source>
        <dbReference type="Proteomes" id="UP000025171"/>
    </source>
</evidence>
<comment type="caution">
    <text evidence="1">The sequence shown here is derived from an EMBL/GenBank/DDBJ whole genome shotgun (WGS) entry which is preliminary data.</text>
</comment>
<keyword evidence="2" id="KW-1185">Reference proteome</keyword>